<organism evidence="2 3">
    <name type="scientific">Streptomyces alanosinicus</name>
    <dbReference type="NCBI Taxonomy" id="68171"/>
    <lineage>
        <taxon>Bacteria</taxon>
        <taxon>Bacillati</taxon>
        <taxon>Actinomycetota</taxon>
        <taxon>Actinomycetes</taxon>
        <taxon>Kitasatosporales</taxon>
        <taxon>Streptomycetaceae</taxon>
        <taxon>Streptomyces</taxon>
    </lineage>
</organism>
<dbReference type="AlphaFoldDB" id="A0A919D681"/>
<reference evidence="2" key="1">
    <citation type="journal article" date="2014" name="Int. J. Syst. Evol. Microbiol.">
        <title>Complete genome sequence of Corynebacterium casei LMG S-19264T (=DSM 44701T), isolated from a smear-ripened cheese.</title>
        <authorList>
            <consortium name="US DOE Joint Genome Institute (JGI-PGF)"/>
            <person name="Walter F."/>
            <person name="Albersmeier A."/>
            <person name="Kalinowski J."/>
            <person name="Ruckert C."/>
        </authorList>
    </citation>
    <scope>NUCLEOTIDE SEQUENCE</scope>
    <source>
        <strain evidence="2">JCM 4714</strain>
    </source>
</reference>
<accession>A0A919D681</accession>
<evidence type="ECO:0000256" key="1">
    <source>
        <dbReference type="SAM" id="MobiDB-lite"/>
    </source>
</evidence>
<reference evidence="2" key="2">
    <citation type="submission" date="2020-09" db="EMBL/GenBank/DDBJ databases">
        <authorList>
            <person name="Sun Q."/>
            <person name="Ohkuma M."/>
        </authorList>
    </citation>
    <scope>NUCLEOTIDE SEQUENCE</scope>
    <source>
        <strain evidence="2">JCM 4714</strain>
    </source>
</reference>
<name>A0A919D681_9ACTN</name>
<gene>
    <name evidence="2" type="ORF">GCM10010339_71690</name>
</gene>
<protein>
    <submittedName>
        <fullName evidence="2">Uncharacterized protein</fullName>
    </submittedName>
</protein>
<feature type="compositionally biased region" description="Basic residues" evidence="1">
    <location>
        <begin position="75"/>
        <end position="93"/>
    </location>
</feature>
<keyword evidence="3" id="KW-1185">Reference proteome</keyword>
<feature type="region of interest" description="Disordered" evidence="1">
    <location>
        <begin position="1"/>
        <end position="110"/>
    </location>
</feature>
<evidence type="ECO:0000313" key="3">
    <source>
        <dbReference type="Proteomes" id="UP000655443"/>
    </source>
</evidence>
<dbReference type="Proteomes" id="UP000655443">
    <property type="component" value="Unassembled WGS sequence"/>
</dbReference>
<proteinExistence type="predicted"/>
<comment type="caution">
    <text evidence="2">The sequence shown here is derived from an EMBL/GenBank/DDBJ whole genome shotgun (WGS) entry which is preliminary data.</text>
</comment>
<sequence>MPGGGLGGHVLVPVGTDTGGPAVDPPGGRDLPRGTPGPLHPPHRTALGNGTDGTAGKTYDTLDTESGPVEDHGRRSLGRHGLRRIHGTRRHHAQTPLDPSPDYSHTKNSA</sequence>
<dbReference type="EMBL" id="BMVG01000029">
    <property type="protein sequence ID" value="GHE11538.1"/>
    <property type="molecule type" value="Genomic_DNA"/>
</dbReference>
<evidence type="ECO:0000313" key="2">
    <source>
        <dbReference type="EMBL" id="GHE11538.1"/>
    </source>
</evidence>